<dbReference type="NCBIfam" id="TIGR02100">
    <property type="entry name" value="glgX_debranch"/>
    <property type="match status" value="1"/>
</dbReference>
<dbReference type="SUPFAM" id="SSF81296">
    <property type="entry name" value="E set domains"/>
    <property type="match status" value="1"/>
</dbReference>
<keyword evidence="7" id="KW-1185">Reference proteome</keyword>
<protein>
    <submittedName>
        <fullName evidence="6">Glycogen debranching protein GlgX</fullName>
    </submittedName>
</protein>
<comment type="similarity">
    <text evidence="1">Belongs to the glycosyl hydrolase 13 family.</text>
</comment>
<dbReference type="SMART" id="SM00642">
    <property type="entry name" value="Aamy"/>
    <property type="match status" value="1"/>
</dbReference>
<dbReference type="CDD" id="cd02856">
    <property type="entry name" value="E_set_GDE_Isoamylase_N"/>
    <property type="match status" value="1"/>
</dbReference>
<dbReference type="Gene3D" id="2.60.40.10">
    <property type="entry name" value="Immunoglobulins"/>
    <property type="match status" value="1"/>
</dbReference>
<dbReference type="GO" id="GO:0005980">
    <property type="term" value="P:glycogen catabolic process"/>
    <property type="evidence" value="ECO:0007669"/>
    <property type="project" value="InterPro"/>
</dbReference>
<dbReference type="GO" id="GO:0004135">
    <property type="term" value="F:amylo-alpha-1,6-glucosidase activity"/>
    <property type="evidence" value="ECO:0007669"/>
    <property type="project" value="InterPro"/>
</dbReference>
<dbReference type="KEGG" id="noy:EXE57_04870"/>
<feature type="domain" description="Glycosyl hydrolase family 13 catalytic" evidence="5">
    <location>
        <begin position="174"/>
        <end position="584"/>
    </location>
</feature>
<feature type="region of interest" description="Disordered" evidence="4">
    <location>
        <begin position="123"/>
        <end position="145"/>
    </location>
</feature>
<organism evidence="6 7">
    <name type="scientific">Nocardioides euryhalodurans</name>
    <dbReference type="NCBI Taxonomy" id="2518370"/>
    <lineage>
        <taxon>Bacteria</taxon>
        <taxon>Bacillati</taxon>
        <taxon>Actinomycetota</taxon>
        <taxon>Actinomycetes</taxon>
        <taxon>Propionibacteriales</taxon>
        <taxon>Nocardioidaceae</taxon>
        <taxon>Nocardioides</taxon>
    </lineage>
</organism>
<dbReference type="AlphaFoldDB" id="A0A4P7GJ65"/>
<dbReference type="CDD" id="cd11326">
    <property type="entry name" value="AmyAc_Glg_debranch"/>
    <property type="match status" value="1"/>
</dbReference>
<dbReference type="PANTHER" id="PTHR43002">
    <property type="entry name" value="GLYCOGEN DEBRANCHING ENZYME"/>
    <property type="match status" value="1"/>
</dbReference>
<evidence type="ECO:0000313" key="6">
    <source>
        <dbReference type="EMBL" id="QBR91671.1"/>
    </source>
</evidence>
<accession>A0A4P7GJ65</accession>
<keyword evidence="2" id="KW-0378">Hydrolase</keyword>
<evidence type="ECO:0000259" key="5">
    <source>
        <dbReference type="SMART" id="SM00642"/>
    </source>
</evidence>
<keyword evidence="3" id="KW-0326">Glycosidase</keyword>
<evidence type="ECO:0000256" key="1">
    <source>
        <dbReference type="ARBA" id="ARBA00008061"/>
    </source>
</evidence>
<dbReference type="Gene3D" id="3.20.20.80">
    <property type="entry name" value="Glycosidases"/>
    <property type="match status" value="1"/>
</dbReference>
<dbReference type="InterPro" id="IPR013783">
    <property type="entry name" value="Ig-like_fold"/>
</dbReference>
<dbReference type="InterPro" id="IPR014756">
    <property type="entry name" value="Ig_E-set"/>
</dbReference>
<feature type="compositionally biased region" description="Basic and acidic residues" evidence="4">
    <location>
        <begin position="131"/>
        <end position="140"/>
    </location>
</feature>
<dbReference type="OrthoDB" id="3236218at2"/>
<dbReference type="SUPFAM" id="SSF51445">
    <property type="entry name" value="(Trans)glycosidases"/>
    <property type="match status" value="1"/>
</dbReference>
<dbReference type="Pfam" id="PF00128">
    <property type="entry name" value="Alpha-amylase"/>
    <property type="match status" value="1"/>
</dbReference>
<dbReference type="InterPro" id="IPR044505">
    <property type="entry name" value="GlgX_Isoamylase_N_E_set"/>
</dbReference>
<dbReference type="Pfam" id="PF02922">
    <property type="entry name" value="CBM_48"/>
    <property type="match status" value="1"/>
</dbReference>
<evidence type="ECO:0000256" key="2">
    <source>
        <dbReference type="ARBA" id="ARBA00022801"/>
    </source>
</evidence>
<dbReference type="Gene3D" id="2.60.40.1180">
    <property type="entry name" value="Golgi alpha-mannosidase II"/>
    <property type="match status" value="1"/>
</dbReference>
<dbReference type="InterPro" id="IPR011837">
    <property type="entry name" value="Glycogen_debranch_GlgX"/>
</dbReference>
<evidence type="ECO:0000256" key="4">
    <source>
        <dbReference type="SAM" id="MobiDB-lite"/>
    </source>
</evidence>
<dbReference type="InterPro" id="IPR013780">
    <property type="entry name" value="Glyco_hydro_b"/>
</dbReference>
<dbReference type="SUPFAM" id="SSF51011">
    <property type="entry name" value="Glycosyl hydrolase domain"/>
    <property type="match status" value="1"/>
</dbReference>
<name>A0A4P7GJ65_9ACTN</name>
<dbReference type="InterPro" id="IPR017853">
    <property type="entry name" value="GH"/>
</dbReference>
<proteinExistence type="inferred from homology"/>
<reference evidence="6 7" key="1">
    <citation type="submission" date="2019-03" db="EMBL/GenBank/DDBJ databases">
        <title>Three New Species of Nocardioides, Nocardioides euryhalodurans sp. nov., Nocardioides seonyuensis sp. nov. and Nocardioides eburneoflavus sp. nov., Iolated from Soil.</title>
        <authorList>
            <person name="Roh S.G."/>
            <person name="Lee C."/>
            <person name="Kim M.-K."/>
            <person name="Kim S.B."/>
        </authorList>
    </citation>
    <scope>NUCLEOTIDE SEQUENCE [LARGE SCALE GENOMIC DNA]</scope>
    <source>
        <strain evidence="6 7">MMS17-SY117</strain>
    </source>
</reference>
<dbReference type="InterPro" id="IPR004193">
    <property type="entry name" value="Glyco_hydro_13_N"/>
</dbReference>
<dbReference type="Proteomes" id="UP000294894">
    <property type="component" value="Chromosome"/>
</dbReference>
<dbReference type="EMBL" id="CP038267">
    <property type="protein sequence ID" value="QBR91671.1"/>
    <property type="molecule type" value="Genomic_DNA"/>
</dbReference>
<dbReference type="InterPro" id="IPR006047">
    <property type="entry name" value="GH13_cat_dom"/>
</dbReference>
<gene>
    <name evidence="6" type="primary">glgX</name>
    <name evidence="6" type="ORF">EXE57_04870</name>
</gene>
<evidence type="ECO:0000313" key="7">
    <source>
        <dbReference type="Proteomes" id="UP000294894"/>
    </source>
</evidence>
<sequence length="715" mass="79726">MGRVSLNTWRWQHHDETTPLWPGFHQQLGATWAPEATNFAVWAPQATAAWVCVFDEEGTETSHRLTEHTLGVWHGKLPGVRVGQRYGFRTDGPWDPGHGLRFNPAKLLLDPYARAISGEVAPGDLALPHTGDGRSRDPRDSAPAVPRSVVVHDEFDWEGDTRLRTRWRDTVIYELHVKGFTQLHDRVPEELRGTYAGLGSEAVTDYLNDLGVTAVELLPVQHFLTEPSVAERGMTNYWGYNTIGYLAPHAAYSSTGDRGQQVTEFKQMVKNFHRAGIEVFLDVVYNHTAEGGPTGPSYSFRGLDDAGFYKRSGTGDDAYWDVTGCGNTVDTTNPGALRLILDSLRYWVTEMHVDGFRFDLASALARTGHDIDMHGAFLTTIGQDPVLRYVKLIAEPWDASMDGYRVGSFPPPWVEWNDRYRDTMRDFWRPGAGSVREAASRLAGSSDLYADDGRSPYASVNFVTAHDGFTLRDWTTYEHKHNEANGEDNRDGTDGNRSYNFGHEGETDDPGVIALRRRIASNMIATLCLSNGSPMITAGDERGRTQRGNNNAYVQDNEVSWLDWRPDDAWLDVYEVTKAALRLRREHPALRQRHHFAGSPTIEGGPKDLAWLHPEGREMSPLDWHDGTLEVIGMFVSGDPLRSPGPRGEQQRDASFMLWFNSGEQPVEVALPDNAWVRTGEVVLSTDPDLPHGTAVLAGEPLTLGGLTVVVLRQT</sequence>
<evidence type="ECO:0000256" key="3">
    <source>
        <dbReference type="ARBA" id="ARBA00023295"/>
    </source>
</evidence>